<sequence>MTTHDFALFSAILRADFVSFVYRCFLHLNPGAEFLPNWHIQAIAYQLERVRRGELTRLIINMPPRYLKSITVSVAFSAFLLGLAPSRRIIAISYGDELSAKHASDFRSIVHAEWYRRAFPNMRIARSTESELITTRRGSRKTTSVSGTLTGLGGDLILIDDPQKPVDAQSEARRTGINQWVTNTLMSRLDNKQTSAVILVMQRVHLDDLSGFLASSSDEWEVLSLPAIAETDAAVPIGPNQFHLRKAGDALHPAHESIEMLRKLQQTLGPDVFAAQYQQAPVPAGGAMIKRDWLRYYDDAPPRDVLGCRIIQSWDTAAKNGAQNDWSVCTTWQVADGNYYLLDLVRGRFEYPVLRDTALELARRFKPHEILIEEASTGIALAQELGDHADCFVNPIKVDHDKIGRVYVQQGKFAAGRVWFPRNAPFLAELEMELLTFPQGRHDDQVDSISQALAYEDNGYDYTFSWL</sequence>
<protein>
    <recommendedName>
        <fullName evidence="2">Terminase large subunit gp17-like C-terminal domain-containing protein</fullName>
    </recommendedName>
</protein>
<evidence type="ECO:0000313" key="5">
    <source>
        <dbReference type="Proteomes" id="UP000290174"/>
    </source>
</evidence>
<comment type="caution">
    <text evidence="4">The sequence shown here is derived from an EMBL/GenBank/DDBJ whole genome shotgun (WGS) entry which is preliminary data.</text>
</comment>
<accession>A0A4Q0SV50</accession>
<dbReference type="InterPro" id="IPR006517">
    <property type="entry name" value="Phage_terminase_lsu-like_C"/>
</dbReference>
<dbReference type="EMBL" id="RKMK01000061">
    <property type="protein sequence ID" value="RXG85155.1"/>
    <property type="molecule type" value="Genomic_DNA"/>
</dbReference>
<reference evidence="3 5" key="2">
    <citation type="submission" date="2018-11" db="EMBL/GenBank/DDBJ databases">
        <title>Bradyrhizobium sp. nov., isolated from effective nodules of peanut in China.</title>
        <authorList>
            <person name="Li Y."/>
        </authorList>
    </citation>
    <scope>NUCLEOTIDE SEQUENCE [LARGE SCALE GENOMIC DNA]</scope>
    <source>
        <strain evidence="3 5">CCBAU 51770</strain>
    </source>
</reference>
<dbReference type="EMBL" id="LBJM01000010">
    <property type="protein sequence ID" value="RXH41896.1"/>
    <property type="molecule type" value="Genomic_DNA"/>
</dbReference>
<accession>A0A4Q0Q7M7</accession>
<reference evidence="4 6" key="1">
    <citation type="submission" date="2015-04" db="EMBL/GenBank/DDBJ databases">
        <title>Comparative genomics of rhizobia nodulating Arachis hypogaea in China.</title>
        <authorList>
            <person name="Li Y."/>
        </authorList>
    </citation>
    <scope>NUCLEOTIDE SEQUENCE [LARGE SCALE GENOMIC DNA]</scope>
    <source>
        <strain evidence="4 6">CCBAU 51787</strain>
    </source>
</reference>
<dbReference type="Gene3D" id="3.30.420.240">
    <property type="match status" value="1"/>
</dbReference>
<dbReference type="RefSeq" id="WP_128935737.1">
    <property type="nucleotide sequence ID" value="NZ_CP022221.1"/>
</dbReference>
<name>A0A4Q0SV50_9BRAD</name>
<dbReference type="AlphaFoldDB" id="A0A4Q0SV50"/>
<evidence type="ECO:0000256" key="1">
    <source>
        <dbReference type="ARBA" id="ARBA00022612"/>
    </source>
</evidence>
<evidence type="ECO:0000259" key="2">
    <source>
        <dbReference type="Pfam" id="PF17289"/>
    </source>
</evidence>
<evidence type="ECO:0000313" key="3">
    <source>
        <dbReference type="EMBL" id="RXG85155.1"/>
    </source>
</evidence>
<keyword evidence="1" id="KW-1188">Viral release from host cell</keyword>
<dbReference type="Proteomes" id="UP000290565">
    <property type="component" value="Unassembled WGS sequence"/>
</dbReference>
<organism evidence="4 6">
    <name type="scientific">Bradyrhizobium zhanjiangense</name>
    <dbReference type="NCBI Taxonomy" id="1325107"/>
    <lineage>
        <taxon>Bacteria</taxon>
        <taxon>Pseudomonadati</taxon>
        <taxon>Pseudomonadota</taxon>
        <taxon>Alphaproteobacteria</taxon>
        <taxon>Hyphomicrobiales</taxon>
        <taxon>Nitrobacteraceae</taxon>
        <taxon>Bradyrhizobium</taxon>
    </lineage>
</organism>
<feature type="domain" description="Terminase large subunit gp17-like C-terminal" evidence="2">
    <location>
        <begin position="313"/>
        <end position="455"/>
    </location>
</feature>
<dbReference type="InterPro" id="IPR035421">
    <property type="entry name" value="Terminase_6C"/>
</dbReference>
<proteinExistence type="predicted"/>
<dbReference type="NCBIfam" id="TIGR01630">
    <property type="entry name" value="psiM2_ORF9"/>
    <property type="match status" value="1"/>
</dbReference>
<evidence type="ECO:0000313" key="4">
    <source>
        <dbReference type="EMBL" id="RXH41896.1"/>
    </source>
</evidence>
<gene>
    <name evidence="3" type="ORF">EAS61_36840</name>
    <name evidence="4" type="ORF">XH94_04355</name>
</gene>
<dbReference type="Proteomes" id="UP000290174">
    <property type="component" value="Unassembled WGS sequence"/>
</dbReference>
<dbReference type="Pfam" id="PF17289">
    <property type="entry name" value="Terminase_6C"/>
    <property type="match status" value="1"/>
</dbReference>
<evidence type="ECO:0000313" key="6">
    <source>
        <dbReference type="Proteomes" id="UP000290565"/>
    </source>
</evidence>